<dbReference type="AlphaFoldDB" id="A0AAV7K5C7"/>
<dbReference type="Pfam" id="PF00400">
    <property type="entry name" value="WD40"/>
    <property type="match status" value="3"/>
</dbReference>
<dbReference type="InterPro" id="IPR015943">
    <property type="entry name" value="WD40/YVTN_repeat-like_dom_sf"/>
</dbReference>
<dbReference type="SUPFAM" id="SSF50978">
    <property type="entry name" value="WD40 repeat-like"/>
    <property type="match status" value="1"/>
</dbReference>
<dbReference type="EMBL" id="JAKMXF010000166">
    <property type="protein sequence ID" value="KAI6656000.1"/>
    <property type="molecule type" value="Genomic_DNA"/>
</dbReference>
<feature type="repeat" description="WD" evidence="3">
    <location>
        <begin position="241"/>
        <end position="266"/>
    </location>
</feature>
<keyword evidence="2" id="KW-0677">Repeat</keyword>
<proteinExistence type="predicted"/>
<reference evidence="4 5" key="1">
    <citation type="journal article" date="2023" name="BMC Biol.">
        <title>The compact genome of the sponge Oopsacas minuta (Hexactinellida) is lacking key metazoan core genes.</title>
        <authorList>
            <person name="Santini S."/>
            <person name="Schenkelaars Q."/>
            <person name="Jourda C."/>
            <person name="Duchesne M."/>
            <person name="Belahbib H."/>
            <person name="Rocher C."/>
            <person name="Selva M."/>
            <person name="Riesgo A."/>
            <person name="Vervoort M."/>
            <person name="Leys S.P."/>
            <person name="Kodjabachian L."/>
            <person name="Le Bivic A."/>
            <person name="Borchiellini C."/>
            <person name="Claverie J.M."/>
            <person name="Renard E."/>
        </authorList>
    </citation>
    <scope>NUCLEOTIDE SEQUENCE [LARGE SCALE GENOMIC DNA]</scope>
    <source>
        <strain evidence="4">SPO-2</strain>
    </source>
</reference>
<keyword evidence="1 3" id="KW-0853">WD repeat</keyword>
<dbReference type="Gene3D" id="2.130.10.10">
    <property type="entry name" value="YVTN repeat-like/Quinoprotein amine dehydrogenase"/>
    <property type="match status" value="1"/>
</dbReference>
<organism evidence="4 5">
    <name type="scientific">Oopsacas minuta</name>
    <dbReference type="NCBI Taxonomy" id="111878"/>
    <lineage>
        <taxon>Eukaryota</taxon>
        <taxon>Metazoa</taxon>
        <taxon>Porifera</taxon>
        <taxon>Hexactinellida</taxon>
        <taxon>Hexasterophora</taxon>
        <taxon>Lyssacinosida</taxon>
        <taxon>Leucopsacidae</taxon>
        <taxon>Oopsacas</taxon>
    </lineage>
</organism>
<accession>A0AAV7K5C7</accession>
<dbReference type="SMART" id="SM00320">
    <property type="entry name" value="WD40"/>
    <property type="match status" value="6"/>
</dbReference>
<feature type="repeat" description="WD" evidence="3">
    <location>
        <begin position="93"/>
        <end position="134"/>
    </location>
</feature>
<protein>
    <submittedName>
        <fullName evidence="4">Mitotic checkpoint protein BUB3</fullName>
    </submittedName>
</protein>
<dbReference type="PANTHER" id="PTHR10971">
    <property type="entry name" value="MRNA EXPORT FACTOR AND BUB3"/>
    <property type="match status" value="1"/>
</dbReference>
<gene>
    <name evidence="4" type="ORF">LOD99_1734</name>
</gene>
<dbReference type="PROSITE" id="PS50082">
    <property type="entry name" value="WD_REPEATS_2"/>
    <property type="match status" value="2"/>
</dbReference>
<dbReference type="InterPro" id="IPR036322">
    <property type="entry name" value="WD40_repeat_dom_sf"/>
</dbReference>
<evidence type="ECO:0000256" key="1">
    <source>
        <dbReference type="ARBA" id="ARBA00022574"/>
    </source>
</evidence>
<sequence length="334" mass="37832">MSELTEFQLSNPPTDGISHLVFSPNPNTRYLLASSWDTNVYFYDVLQNKLVSSHQHTAPVLTCAFTDENHVLSGGLSRQLIHSDLSRQHDEVIGSHDDAIKCINYSPALRCFITGSWDKTIRVSDFRQSRGVGTYIQSEKVITMDLAGEVLVVGTAQKNVLIWDLRNMSSVQQRRISTLKYQTRCLRCFPNEKGYVMSSTEGRVAVEYLSGTTSEEHDIKDRYAFKCHRVKEGGKEYIYPVYSISFHQQHNTFATGGGDGLVNVWDRFNKKRLCQFAQYPADISSLSFHPDGTQIAIASSCVYPELGKDYPKDTIYVRKVGEMETKPKKPPLHK</sequence>
<dbReference type="InterPro" id="IPR001680">
    <property type="entry name" value="WD40_rpt"/>
</dbReference>
<evidence type="ECO:0000313" key="5">
    <source>
        <dbReference type="Proteomes" id="UP001165289"/>
    </source>
</evidence>
<name>A0AAV7K5C7_9METZ</name>
<keyword evidence="5" id="KW-1185">Reference proteome</keyword>
<evidence type="ECO:0000256" key="2">
    <source>
        <dbReference type="ARBA" id="ARBA00022737"/>
    </source>
</evidence>
<dbReference type="Proteomes" id="UP001165289">
    <property type="component" value="Unassembled WGS sequence"/>
</dbReference>
<evidence type="ECO:0000313" key="4">
    <source>
        <dbReference type="EMBL" id="KAI6656000.1"/>
    </source>
</evidence>
<evidence type="ECO:0000256" key="3">
    <source>
        <dbReference type="PROSITE-ProRule" id="PRU00221"/>
    </source>
</evidence>
<comment type="caution">
    <text evidence="4">The sequence shown here is derived from an EMBL/GenBank/DDBJ whole genome shotgun (WGS) entry which is preliminary data.</text>
</comment>